<evidence type="ECO:0000256" key="1">
    <source>
        <dbReference type="SAM" id="Phobius"/>
    </source>
</evidence>
<gene>
    <name evidence="2" type="ORF">SAMN05421642_12337</name>
</gene>
<dbReference type="AlphaFoldDB" id="A0A239MWQ1"/>
<keyword evidence="1" id="KW-1133">Transmembrane helix</keyword>
<dbReference type="Proteomes" id="UP000198327">
    <property type="component" value="Unassembled WGS sequence"/>
</dbReference>
<name>A0A239MWQ1_9NOCA</name>
<keyword evidence="3" id="KW-1185">Reference proteome</keyword>
<accession>A0A239MWQ1</accession>
<dbReference type="RefSeq" id="WP_089251841.1">
    <property type="nucleotide sequence ID" value="NZ_FZOW01000023.1"/>
</dbReference>
<sequence>MLKYVALLFLVVIVWKTVSEIRSDWRSSWVRKLHRRGLLVPLIGVILALGVVYLVNKYGWMLEALWAGMTGGA</sequence>
<keyword evidence="1" id="KW-0472">Membrane</keyword>
<evidence type="ECO:0000313" key="2">
    <source>
        <dbReference type="EMBL" id="SNT46602.1"/>
    </source>
</evidence>
<feature type="transmembrane region" description="Helical" evidence="1">
    <location>
        <begin position="38"/>
        <end position="55"/>
    </location>
</feature>
<proteinExistence type="predicted"/>
<organism evidence="2 3">
    <name type="scientific">Rhodococcoides kyotonense</name>
    <dbReference type="NCBI Taxonomy" id="398843"/>
    <lineage>
        <taxon>Bacteria</taxon>
        <taxon>Bacillati</taxon>
        <taxon>Actinomycetota</taxon>
        <taxon>Actinomycetes</taxon>
        <taxon>Mycobacteriales</taxon>
        <taxon>Nocardiaceae</taxon>
        <taxon>Rhodococcoides</taxon>
    </lineage>
</organism>
<keyword evidence="1" id="KW-0812">Transmembrane</keyword>
<reference evidence="3" key="1">
    <citation type="submission" date="2017-06" db="EMBL/GenBank/DDBJ databases">
        <authorList>
            <person name="Varghese N."/>
            <person name="Submissions S."/>
        </authorList>
    </citation>
    <scope>NUCLEOTIDE SEQUENCE [LARGE SCALE GENOMIC DNA]</scope>
    <source>
        <strain evidence="3">JCM 23211</strain>
    </source>
</reference>
<dbReference type="EMBL" id="FZOW01000023">
    <property type="protein sequence ID" value="SNT46602.1"/>
    <property type="molecule type" value="Genomic_DNA"/>
</dbReference>
<evidence type="ECO:0000313" key="3">
    <source>
        <dbReference type="Proteomes" id="UP000198327"/>
    </source>
</evidence>
<protein>
    <submittedName>
        <fullName evidence="2">Uncharacterized protein</fullName>
    </submittedName>
</protein>